<dbReference type="Pfam" id="PF02545">
    <property type="entry name" value="Maf"/>
    <property type="match status" value="1"/>
</dbReference>
<comment type="catalytic activity">
    <reaction evidence="5">
        <text>N(7)-methyl-GTP + H2O = N(7)-methyl-GMP + diphosphate + H(+)</text>
        <dbReference type="Rhea" id="RHEA:58744"/>
        <dbReference type="ChEBI" id="CHEBI:15377"/>
        <dbReference type="ChEBI" id="CHEBI:15378"/>
        <dbReference type="ChEBI" id="CHEBI:33019"/>
        <dbReference type="ChEBI" id="CHEBI:58285"/>
        <dbReference type="ChEBI" id="CHEBI:87133"/>
    </reaction>
</comment>
<dbReference type="CDD" id="cd00555">
    <property type="entry name" value="Maf"/>
    <property type="match status" value="1"/>
</dbReference>
<evidence type="ECO:0000313" key="7">
    <source>
        <dbReference type="Proteomes" id="UP001460888"/>
    </source>
</evidence>
<dbReference type="InterPro" id="IPR029001">
    <property type="entry name" value="ITPase-like_fam"/>
</dbReference>
<dbReference type="PANTHER" id="PTHR43213:SF10">
    <property type="entry name" value="7-METHYL-GTP PYROPHOSPHATASE"/>
    <property type="match status" value="1"/>
</dbReference>
<comment type="caution">
    <text evidence="5">Lacks conserved residue(s) required for the propagation of feature annotation.</text>
</comment>
<keyword evidence="4 5" id="KW-0546">Nucleotide metabolism</keyword>
<feature type="site" description="Important for substrate specificity" evidence="5">
    <location>
        <position position="17"/>
    </location>
</feature>
<dbReference type="EMBL" id="APND01000004">
    <property type="protein sequence ID" value="MES1930092.1"/>
    <property type="molecule type" value="Genomic_DNA"/>
</dbReference>
<dbReference type="EC" id="3.6.1.-" evidence="5"/>
<evidence type="ECO:0000313" key="6">
    <source>
        <dbReference type="EMBL" id="MES1930092.1"/>
    </source>
</evidence>
<evidence type="ECO:0000256" key="5">
    <source>
        <dbReference type="HAMAP-Rule" id="MF_00528"/>
    </source>
</evidence>
<comment type="similarity">
    <text evidence="5">Belongs to the Maf family. YceF subfamily.</text>
</comment>
<feature type="site" description="Important for substrate specificity" evidence="5">
    <location>
        <position position="75"/>
    </location>
</feature>
<comment type="cofactor">
    <cofactor evidence="5">
        <name>a divalent metal cation</name>
        <dbReference type="ChEBI" id="CHEBI:60240"/>
    </cofactor>
</comment>
<feature type="active site" description="Proton acceptor" evidence="5">
    <location>
        <position position="74"/>
    </location>
</feature>
<accession>A0ABV2B2J4</accession>
<dbReference type="InterPro" id="IPR003697">
    <property type="entry name" value="Maf-like"/>
</dbReference>
<feature type="site" description="Important for substrate specificity" evidence="5">
    <location>
        <position position="159"/>
    </location>
</feature>
<dbReference type="Gene3D" id="3.90.950.10">
    <property type="match status" value="1"/>
</dbReference>
<comment type="caution">
    <text evidence="6">The sequence shown here is derived from an EMBL/GenBank/DDBJ whole genome shotgun (WGS) entry which is preliminary data.</text>
</comment>
<dbReference type="PANTHER" id="PTHR43213">
    <property type="entry name" value="BIFUNCTIONAL DTTP/UTP PYROPHOSPHATASE/METHYLTRANSFERASE PROTEIN-RELATED"/>
    <property type="match status" value="1"/>
</dbReference>
<comment type="subcellular location">
    <subcellularLocation>
        <location evidence="1 5">Cytoplasm</location>
    </subcellularLocation>
</comment>
<dbReference type="SUPFAM" id="SSF52972">
    <property type="entry name" value="ITPase-like"/>
    <property type="match status" value="1"/>
</dbReference>
<gene>
    <name evidence="6" type="ORF">SADO_12593</name>
</gene>
<keyword evidence="7" id="KW-1185">Reference proteome</keyword>
<evidence type="ECO:0000256" key="4">
    <source>
        <dbReference type="ARBA" id="ARBA00023080"/>
    </source>
</evidence>
<keyword evidence="2 5" id="KW-0963">Cytoplasm</keyword>
<evidence type="ECO:0000256" key="2">
    <source>
        <dbReference type="ARBA" id="ARBA00022490"/>
    </source>
</evidence>
<reference evidence="6 7" key="1">
    <citation type="submission" date="2013-03" db="EMBL/GenBank/DDBJ databases">
        <title>Salinisphaera dokdonensis CL-ES53 Genome Sequencing.</title>
        <authorList>
            <person name="Li C."/>
            <person name="Lai Q."/>
            <person name="Shao Z."/>
        </authorList>
    </citation>
    <scope>NUCLEOTIDE SEQUENCE [LARGE SCALE GENOMIC DNA]</scope>
    <source>
        <strain evidence="6 7">CL-ES53</strain>
    </source>
</reference>
<proteinExistence type="inferred from homology"/>
<organism evidence="6 7">
    <name type="scientific">Salinisphaera dokdonensis CL-ES53</name>
    <dbReference type="NCBI Taxonomy" id="1304272"/>
    <lineage>
        <taxon>Bacteria</taxon>
        <taxon>Pseudomonadati</taxon>
        <taxon>Pseudomonadota</taxon>
        <taxon>Gammaproteobacteria</taxon>
        <taxon>Salinisphaerales</taxon>
        <taxon>Salinisphaeraceae</taxon>
        <taxon>Salinisphaera</taxon>
    </lineage>
</organism>
<keyword evidence="3 5" id="KW-0378">Hydrolase</keyword>
<dbReference type="NCBIfam" id="TIGR00172">
    <property type="entry name" value="maf"/>
    <property type="match status" value="1"/>
</dbReference>
<dbReference type="RefSeq" id="WP_353111982.1">
    <property type="nucleotide sequence ID" value="NZ_APND01000004.1"/>
</dbReference>
<sequence>MAPANPGLIILASSSPWRRQLMRQLQIKFEATSPDVDETAQPQETPIALARRLAITKAQSVAEMWPEAIVIGADQVADVNGIILGKPGTRENAKKQLRQQSGQSVLFHSGLCVCAPGFDEPLATVETVTTRFRELSDAQIERYVQAEDVTATAGSIKSEGLGITLVEAIESSDPSALVGLPLIALRRFLEQAGVDLP</sequence>
<dbReference type="HAMAP" id="MF_00528">
    <property type="entry name" value="Maf"/>
    <property type="match status" value="1"/>
</dbReference>
<comment type="function">
    <text evidence="5">Nucleoside triphosphate pyrophosphatase that hydrolyzes 7-methyl-GTP (m(7)GTP). May have a dual role in cell division arrest and in preventing the incorporation of modified nucleotides into cellular nucleic acids.</text>
</comment>
<dbReference type="Proteomes" id="UP001460888">
    <property type="component" value="Unassembled WGS sequence"/>
</dbReference>
<dbReference type="PIRSF" id="PIRSF006305">
    <property type="entry name" value="Maf"/>
    <property type="match status" value="1"/>
</dbReference>
<evidence type="ECO:0000256" key="3">
    <source>
        <dbReference type="ARBA" id="ARBA00022801"/>
    </source>
</evidence>
<name>A0ABV2B2J4_9GAMM</name>
<protein>
    <recommendedName>
        <fullName evidence="5">7-methyl-GTP pyrophosphatase</fullName>
        <shortName evidence="5">m(7)GTP pyrophosphatase</shortName>
        <ecNumber evidence="5">3.6.1.-</ecNumber>
    </recommendedName>
</protein>
<evidence type="ECO:0000256" key="1">
    <source>
        <dbReference type="ARBA" id="ARBA00004496"/>
    </source>
</evidence>